<evidence type="ECO:0000313" key="4">
    <source>
        <dbReference type="Proteomes" id="UP000675880"/>
    </source>
</evidence>
<accession>A0ABM8RBR4</accession>
<dbReference type="Gene3D" id="3.40.50.2000">
    <property type="entry name" value="Glycogen Phosphorylase B"/>
    <property type="match status" value="2"/>
</dbReference>
<dbReference type="EMBL" id="CAJNBJ010000008">
    <property type="protein sequence ID" value="CAE6743999.1"/>
    <property type="molecule type" value="Genomic_DNA"/>
</dbReference>
<dbReference type="PANTHER" id="PTHR30160">
    <property type="entry name" value="TETRAACYLDISACCHARIDE 4'-KINASE-RELATED"/>
    <property type="match status" value="1"/>
</dbReference>
<dbReference type="Proteomes" id="UP000675880">
    <property type="component" value="Unassembled WGS sequence"/>
</dbReference>
<dbReference type="InterPro" id="IPR002201">
    <property type="entry name" value="Glyco_trans_9"/>
</dbReference>
<sequence length="346" mass="37552">MMEQEPLESSRRKVLVIHPAALGDVLLARPAIRALRRRFQNHEMAFLGGRAVGMLLHDCGEVNQVFPIESAYLGELFAGSEYLSRPFRDWLEHADVAVGWLTDREGIVAGTLRAVGVRSIQFQPALSADYQAEHQADRYCEALGLEGAELQLGRRLALPSGIRRQGQQSLQALKVRRDTPLVVVHAGSGSVSKCIEPWRLAQVIGWLVAFGAAPLLLEGPADQNAVASVLSRLSHGVPVVRGESVSVIAGVLSQAALYIGQDSGITHLAAALGVPTVACFGPTDPRRWAPRGSHITVLTGLRCACPSWHDVEICGERACLQISPERIIEAIRAYLIERVLPHSENT</sequence>
<dbReference type="Pfam" id="PF01075">
    <property type="entry name" value="Glyco_transf_9"/>
    <property type="match status" value="1"/>
</dbReference>
<keyword evidence="1 3" id="KW-0328">Glycosyltransferase</keyword>
<gene>
    <name evidence="3" type="ORF">NSPZN2_160050</name>
</gene>
<evidence type="ECO:0000256" key="2">
    <source>
        <dbReference type="ARBA" id="ARBA00022679"/>
    </source>
</evidence>
<evidence type="ECO:0000313" key="3">
    <source>
        <dbReference type="EMBL" id="CAE6743999.1"/>
    </source>
</evidence>
<evidence type="ECO:0000256" key="1">
    <source>
        <dbReference type="ARBA" id="ARBA00022676"/>
    </source>
</evidence>
<dbReference type="InterPro" id="IPR051199">
    <property type="entry name" value="LPS_LOS_Heptosyltrfase"/>
</dbReference>
<protein>
    <submittedName>
        <fullName evidence="3">ADP-heptose--lipooligosaccharide heptosyltransferase II</fullName>
        <ecNumber evidence="3">2.4.1.-</ecNumber>
    </submittedName>
</protein>
<dbReference type="SUPFAM" id="SSF53756">
    <property type="entry name" value="UDP-Glycosyltransferase/glycogen phosphorylase"/>
    <property type="match status" value="1"/>
</dbReference>
<keyword evidence="2 3" id="KW-0808">Transferase</keyword>
<dbReference type="GO" id="GO:0016757">
    <property type="term" value="F:glycosyltransferase activity"/>
    <property type="evidence" value="ECO:0007669"/>
    <property type="project" value="UniProtKB-KW"/>
</dbReference>
<keyword evidence="4" id="KW-1185">Reference proteome</keyword>
<name>A0ABM8RBR4_9BACT</name>
<dbReference type="EC" id="2.4.1.-" evidence="3"/>
<dbReference type="CDD" id="cd03789">
    <property type="entry name" value="GT9_LPS_heptosyltransferase"/>
    <property type="match status" value="1"/>
</dbReference>
<organism evidence="3 4">
    <name type="scientific">Nitrospira defluvii</name>
    <dbReference type="NCBI Taxonomy" id="330214"/>
    <lineage>
        <taxon>Bacteria</taxon>
        <taxon>Pseudomonadati</taxon>
        <taxon>Nitrospirota</taxon>
        <taxon>Nitrospiria</taxon>
        <taxon>Nitrospirales</taxon>
        <taxon>Nitrospiraceae</taxon>
        <taxon>Nitrospira</taxon>
    </lineage>
</organism>
<reference evidence="3 4" key="1">
    <citation type="submission" date="2021-02" db="EMBL/GenBank/DDBJ databases">
        <authorList>
            <person name="Han P."/>
        </authorList>
    </citation>
    <scope>NUCLEOTIDE SEQUENCE [LARGE SCALE GENOMIC DNA]</scope>
    <source>
        <strain evidence="3">Candidatus Nitrospira sp. ZN2</strain>
    </source>
</reference>
<dbReference type="RefSeq" id="WP_213042115.1">
    <property type="nucleotide sequence ID" value="NZ_CAJNBJ010000008.1"/>
</dbReference>
<comment type="caution">
    <text evidence="3">The sequence shown here is derived from an EMBL/GenBank/DDBJ whole genome shotgun (WGS) entry which is preliminary data.</text>
</comment>
<proteinExistence type="predicted"/>